<dbReference type="InterPro" id="IPR029068">
    <property type="entry name" value="Glyas_Bleomycin-R_OHBP_Dase"/>
</dbReference>
<accession>L8JVD9</accession>
<name>L8JVD9_9BACT</name>
<evidence type="ECO:0000313" key="1">
    <source>
        <dbReference type="EMBL" id="ELR71207.1"/>
    </source>
</evidence>
<comment type="caution">
    <text evidence="1">The sequence shown here is derived from an EMBL/GenBank/DDBJ whole genome shotgun (WGS) entry which is preliminary data.</text>
</comment>
<keyword evidence="2" id="KW-1185">Reference proteome</keyword>
<organism evidence="1 2">
    <name type="scientific">Fulvivirga imtechensis AK7</name>
    <dbReference type="NCBI Taxonomy" id="1237149"/>
    <lineage>
        <taxon>Bacteria</taxon>
        <taxon>Pseudomonadati</taxon>
        <taxon>Bacteroidota</taxon>
        <taxon>Cytophagia</taxon>
        <taxon>Cytophagales</taxon>
        <taxon>Fulvivirgaceae</taxon>
        <taxon>Fulvivirga</taxon>
    </lineage>
</organism>
<dbReference type="eggNOG" id="COG2764">
    <property type="taxonomic scope" value="Bacteria"/>
</dbReference>
<dbReference type="PANTHER" id="PTHR33990:SF1">
    <property type="entry name" value="PROTEIN YJDN"/>
    <property type="match status" value="1"/>
</dbReference>
<sequence>MSFYQECLGGELYLQKIEDSPMADKLPQDMRECILHSSLQKGNLILMATDMVGDEGLIRGNAVSVLIQCSSEQEMRSYYDRLSVGGQKTYPIENTMWGTLFGELIDRYGNHWLLKYGEY</sequence>
<dbReference type="Proteomes" id="UP000011135">
    <property type="component" value="Unassembled WGS sequence"/>
</dbReference>
<dbReference type="Gene3D" id="3.10.180.10">
    <property type="entry name" value="2,3-Dihydroxybiphenyl 1,2-Dioxygenase, domain 1"/>
    <property type="match status" value="1"/>
</dbReference>
<reference evidence="1 2" key="1">
    <citation type="submission" date="2012-12" db="EMBL/GenBank/DDBJ databases">
        <title>Genome assembly of Fulvivirga imtechensis AK7.</title>
        <authorList>
            <person name="Nupur N."/>
            <person name="Khatri I."/>
            <person name="Kumar R."/>
            <person name="Subramanian S."/>
            <person name="Pinnaka A."/>
        </authorList>
    </citation>
    <scope>NUCLEOTIDE SEQUENCE [LARGE SCALE GENOMIC DNA]</scope>
    <source>
        <strain evidence="1 2">AK7</strain>
    </source>
</reference>
<dbReference type="STRING" id="1237149.C900_03011"/>
<evidence type="ECO:0000313" key="2">
    <source>
        <dbReference type="Proteomes" id="UP000011135"/>
    </source>
</evidence>
<protein>
    <submittedName>
        <fullName evidence="1">Uncharacterized protein</fullName>
    </submittedName>
</protein>
<proteinExistence type="predicted"/>
<dbReference type="EMBL" id="AMZN01000044">
    <property type="protein sequence ID" value="ELR71207.1"/>
    <property type="molecule type" value="Genomic_DNA"/>
</dbReference>
<gene>
    <name evidence="1" type="ORF">C900_03011</name>
</gene>
<dbReference type="AlphaFoldDB" id="L8JVD9"/>
<dbReference type="PANTHER" id="PTHR33990">
    <property type="entry name" value="PROTEIN YJDN-RELATED"/>
    <property type="match status" value="1"/>
</dbReference>
<dbReference type="SUPFAM" id="SSF54593">
    <property type="entry name" value="Glyoxalase/Bleomycin resistance protein/Dihydroxybiphenyl dioxygenase"/>
    <property type="match status" value="1"/>
</dbReference>